<name>A0A1J5QT13_9ZZZZ</name>
<dbReference type="EMBL" id="MLJW01000744">
    <property type="protein sequence ID" value="OIQ83023.1"/>
    <property type="molecule type" value="Genomic_DNA"/>
</dbReference>
<evidence type="ECO:0000313" key="2">
    <source>
        <dbReference type="EMBL" id="OIQ83023.1"/>
    </source>
</evidence>
<sequence length="166" mass="18486">MACLVRAFGKFGIRLIAPRYGPVGVFTPSQDRSVVDNVSQHFHFFFKGTITKRVACRRIAFASRSGKGNARQPAAHHFDRAQHGGVQQLAGDGQLDAAPLAAEQRLADLRLELADLVADRRRRHAQLVGRARVVAQSRGGLEAEQQFQRGQSRVRRHVRKIERSGQ</sequence>
<organism evidence="2">
    <name type="scientific">mine drainage metagenome</name>
    <dbReference type="NCBI Taxonomy" id="410659"/>
    <lineage>
        <taxon>unclassified sequences</taxon>
        <taxon>metagenomes</taxon>
        <taxon>ecological metagenomes</taxon>
    </lineage>
</organism>
<gene>
    <name evidence="2" type="ORF">GALL_351920</name>
</gene>
<dbReference type="AlphaFoldDB" id="A0A1J5QT13"/>
<feature type="region of interest" description="Disordered" evidence="1">
    <location>
        <begin position="144"/>
        <end position="166"/>
    </location>
</feature>
<protein>
    <submittedName>
        <fullName evidence="2">Uncharacterized protein</fullName>
    </submittedName>
</protein>
<proteinExistence type="predicted"/>
<comment type="caution">
    <text evidence="2">The sequence shown here is derived from an EMBL/GenBank/DDBJ whole genome shotgun (WGS) entry which is preliminary data.</text>
</comment>
<accession>A0A1J5QT13</accession>
<reference evidence="2" key="1">
    <citation type="submission" date="2016-10" db="EMBL/GenBank/DDBJ databases">
        <title>Sequence of Gallionella enrichment culture.</title>
        <authorList>
            <person name="Poehlein A."/>
            <person name="Muehling M."/>
            <person name="Daniel R."/>
        </authorList>
    </citation>
    <scope>NUCLEOTIDE SEQUENCE</scope>
</reference>
<evidence type="ECO:0000256" key="1">
    <source>
        <dbReference type="SAM" id="MobiDB-lite"/>
    </source>
</evidence>